<gene>
    <name evidence="1" type="ORF">OKA05_19405</name>
</gene>
<evidence type="ECO:0000313" key="1">
    <source>
        <dbReference type="EMBL" id="MCW1924741.1"/>
    </source>
</evidence>
<reference evidence="1 2" key="1">
    <citation type="submission" date="2022-10" db="EMBL/GenBank/DDBJ databases">
        <title>Luteolibacter arcticus strain CCTCC AB 2014275, whole genome shotgun sequencing project.</title>
        <authorList>
            <person name="Zhao G."/>
            <person name="Shen L."/>
        </authorList>
    </citation>
    <scope>NUCLEOTIDE SEQUENCE [LARGE SCALE GENOMIC DNA]</scope>
    <source>
        <strain evidence="1 2">CCTCC AB 2014275</strain>
    </source>
</reference>
<accession>A0ABT3GMM0</accession>
<sequence>MNTKPKSEGRLQIAREDCEVGDWVDVAAVPEWSAELSTHVFRREGISISPGDGGMGGLLPSQPEKWSFVSARRDSQPVWLRDR</sequence>
<organism evidence="1 2">
    <name type="scientific">Luteolibacter arcticus</name>
    <dbReference type="NCBI Taxonomy" id="1581411"/>
    <lineage>
        <taxon>Bacteria</taxon>
        <taxon>Pseudomonadati</taxon>
        <taxon>Verrucomicrobiota</taxon>
        <taxon>Verrucomicrobiia</taxon>
        <taxon>Verrucomicrobiales</taxon>
        <taxon>Verrucomicrobiaceae</taxon>
        <taxon>Luteolibacter</taxon>
    </lineage>
</organism>
<keyword evidence="2" id="KW-1185">Reference proteome</keyword>
<name>A0ABT3GMM0_9BACT</name>
<protein>
    <submittedName>
        <fullName evidence="1">Uncharacterized protein</fullName>
    </submittedName>
</protein>
<dbReference type="RefSeq" id="WP_264488850.1">
    <property type="nucleotide sequence ID" value="NZ_JAPDDT010000009.1"/>
</dbReference>
<dbReference type="EMBL" id="JAPDDT010000009">
    <property type="protein sequence ID" value="MCW1924741.1"/>
    <property type="molecule type" value="Genomic_DNA"/>
</dbReference>
<comment type="caution">
    <text evidence="1">The sequence shown here is derived from an EMBL/GenBank/DDBJ whole genome shotgun (WGS) entry which is preliminary data.</text>
</comment>
<proteinExistence type="predicted"/>
<evidence type="ECO:0000313" key="2">
    <source>
        <dbReference type="Proteomes" id="UP001320876"/>
    </source>
</evidence>
<dbReference type="Proteomes" id="UP001320876">
    <property type="component" value="Unassembled WGS sequence"/>
</dbReference>